<protein>
    <submittedName>
        <fullName evidence="1">Uncharacterized protein</fullName>
    </submittedName>
</protein>
<keyword evidence="2" id="KW-1185">Reference proteome</keyword>
<evidence type="ECO:0000313" key="1">
    <source>
        <dbReference type="EMBL" id="QVE65554.1"/>
    </source>
</evidence>
<dbReference type="EMBL" id="MW965453">
    <property type="protein sequence ID" value="QVE65554.1"/>
    <property type="molecule type" value="Genomic_DNA"/>
</dbReference>
<name>A0A8E5KHJ6_9CAUD</name>
<proteinExistence type="predicted"/>
<organism evidence="1 2">
    <name type="scientific">Ralstonia phage vB_RsoP_BMB50</name>
    <dbReference type="NCBI Taxonomy" id="2834269"/>
    <lineage>
        <taxon>Viruses</taxon>
        <taxon>Duplodnaviria</taxon>
        <taxon>Heunggongvirae</taxon>
        <taxon>Uroviricota</taxon>
        <taxon>Caudoviricetes</taxon>
        <taxon>Autographivirales</taxon>
        <taxon>Autonotataviridae</taxon>
        <taxon>Okabevirinae</taxon>
        <taxon>Hongshanvirus</taxon>
        <taxon>Hongshanvirus BMB50</taxon>
    </lineage>
</organism>
<reference evidence="1" key="1">
    <citation type="submission" date="2021-04" db="EMBL/GenBank/DDBJ databases">
        <title>Genomic characterization of the novel lytic bacteriophage vB_RsoP_BMB50 infecting Ralstonia solanacearum.</title>
        <authorList>
            <person name="Wang K."/>
            <person name="Liu Q."/>
            <person name="Dong Z."/>
            <person name="Sun M."/>
            <person name="Peng D."/>
        </authorList>
    </citation>
    <scope>NUCLEOTIDE SEQUENCE</scope>
</reference>
<sequence length="111" mass="12777">MSDNLRAFLRAWLDWAEAGAPDSDRHTERNPNRFDAQCGLCSNTFNFEELAMDVHPNDTGELEEELGDLFESQGRSTGYPFGHAAYDHDAYNGTHHRNTYRLQWVRTQLEA</sequence>
<accession>A0A8E5KHJ6</accession>
<evidence type="ECO:0000313" key="2">
    <source>
        <dbReference type="Proteomes" id="UP000694260"/>
    </source>
</evidence>
<dbReference type="Proteomes" id="UP000694260">
    <property type="component" value="Segment"/>
</dbReference>